<reference evidence="2 3" key="1">
    <citation type="submission" date="2017-11" db="EMBL/GenBank/DDBJ databases">
        <title>De novo assembly and phasing of dikaryotic genomes from two isolates of Puccinia coronata f. sp. avenae, the causal agent of oat crown rust.</title>
        <authorList>
            <person name="Miller M.E."/>
            <person name="Zhang Y."/>
            <person name="Omidvar V."/>
            <person name="Sperschneider J."/>
            <person name="Schwessinger B."/>
            <person name="Raley C."/>
            <person name="Palmer J.M."/>
            <person name="Garnica D."/>
            <person name="Upadhyaya N."/>
            <person name="Rathjen J."/>
            <person name="Taylor J.M."/>
            <person name="Park R.F."/>
            <person name="Dodds P.N."/>
            <person name="Hirsch C.D."/>
            <person name="Kianian S.F."/>
            <person name="Figueroa M."/>
        </authorList>
    </citation>
    <scope>NUCLEOTIDE SEQUENCE [LARGE SCALE GENOMIC DNA]</scope>
    <source>
        <strain evidence="2">12SD80</strain>
    </source>
</reference>
<comment type="caution">
    <text evidence="2">The sequence shown here is derived from an EMBL/GenBank/DDBJ whole genome shotgun (WGS) entry which is preliminary data.</text>
</comment>
<feature type="region of interest" description="Disordered" evidence="1">
    <location>
        <begin position="1"/>
        <end position="64"/>
    </location>
</feature>
<organism evidence="2 3">
    <name type="scientific">Puccinia coronata f. sp. avenae</name>
    <dbReference type="NCBI Taxonomy" id="200324"/>
    <lineage>
        <taxon>Eukaryota</taxon>
        <taxon>Fungi</taxon>
        <taxon>Dikarya</taxon>
        <taxon>Basidiomycota</taxon>
        <taxon>Pucciniomycotina</taxon>
        <taxon>Pucciniomycetes</taxon>
        <taxon>Pucciniales</taxon>
        <taxon>Pucciniaceae</taxon>
        <taxon>Puccinia</taxon>
    </lineage>
</organism>
<name>A0A2N5UZ82_9BASI</name>
<dbReference type="EMBL" id="PGCI01000072">
    <property type="protein sequence ID" value="PLW43072.1"/>
    <property type="molecule type" value="Genomic_DNA"/>
</dbReference>
<evidence type="ECO:0000256" key="1">
    <source>
        <dbReference type="SAM" id="MobiDB-lite"/>
    </source>
</evidence>
<proteinExistence type="predicted"/>
<dbReference type="Proteomes" id="UP000235392">
    <property type="component" value="Unassembled WGS sequence"/>
</dbReference>
<feature type="compositionally biased region" description="Polar residues" evidence="1">
    <location>
        <begin position="46"/>
        <end position="64"/>
    </location>
</feature>
<gene>
    <name evidence="2" type="ORF">PCASD_06089</name>
</gene>
<dbReference type="AlphaFoldDB" id="A0A2N5UZ82"/>
<protein>
    <submittedName>
        <fullName evidence="2">Uncharacterized protein</fullName>
    </submittedName>
</protein>
<evidence type="ECO:0000313" key="3">
    <source>
        <dbReference type="Proteomes" id="UP000235392"/>
    </source>
</evidence>
<evidence type="ECO:0000313" key="2">
    <source>
        <dbReference type="EMBL" id="PLW43072.1"/>
    </source>
</evidence>
<sequence>MNQSYSDFLEERNLQRSKRLKIPDTRNPSATHMHTSLGKFDPPEASVQSSQPEQRRTASLSNMNSASAIWNHDVSSLESSNDAAMPVVPIQTDPKDLEDGLLKVAEPDEGLVSGFGPKNETS</sequence>
<accession>A0A2N5UZ82</accession>